<feature type="compositionally biased region" description="Polar residues" evidence="1">
    <location>
        <begin position="105"/>
        <end position="116"/>
    </location>
</feature>
<feature type="region of interest" description="Disordered" evidence="1">
    <location>
        <begin position="394"/>
        <end position="515"/>
    </location>
</feature>
<protein>
    <submittedName>
        <fullName evidence="2">Uncharacterized protein</fullName>
    </submittedName>
</protein>
<dbReference type="EMBL" id="BLZA01000040">
    <property type="protein sequence ID" value="GHJ89224.1"/>
    <property type="molecule type" value="Genomic_DNA"/>
</dbReference>
<feature type="compositionally biased region" description="Acidic residues" evidence="1">
    <location>
        <begin position="578"/>
        <end position="591"/>
    </location>
</feature>
<feature type="region of interest" description="Disordered" evidence="1">
    <location>
        <begin position="537"/>
        <end position="594"/>
    </location>
</feature>
<evidence type="ECO:0000313" key="2">
    <source>
        <dbReference type="EMBL" id="GHJ89224.1"/>
    </source>
</evidence>
<feature type="region of interest" description="Disordered" evidence="1">
    <location>
        <begin position="1"/>
        <end position="163"/>
    </location>
</feature>
<name>A0A8H3TZW3_9TREE</name>
<keyword evidence="3" id="KW-1185">Reference proteome</keyword>
<accession>A0A8H3TZW3</accession>
<sequence length="718" mass="78449">MQVANSLYSGPHPRLPPIKTQSSSSSVHSRTSKPYGKAAKQQEMMYDIPPISPDKRKEEEDDIITRVVPVRGGRIPNVPLNGRRSVLDSSLKSPVDGRSSRERNSGISSRPSSQDALKSPPPPLPTRRGSGSPMESGREGSVFSGRSSTYTKSGNNRVTSPNPIDLAQFSHHCQILYFTSDPPDASAEYISSTLASLPPSHRATYTRIQASFRAQSHDRATRLRLIEFHALISSTFANASLTLPARQDLNGKMAREERRNKLVKFVQQWCLKSGVGVEPFFKALYTALRLQGKGERKVGGPGARRIVWEIDDAVFMEAGGREFMSEAVTMIKGVLGFEDIPLTEPPKIKPITLPSTTRPLQKHPSMEMLISLEGADTATAGNATLAAPTLSPISQMCPASGPSAHLQPARRSRSTSDPFMDPRNSPTKPLTANALGREPVLGSDIKKQRGPAPPVPIHRPGRSISGKGPPPPPDQERSTVDNSARLSPPLKLRPADRSSSAASETSNPLSPGLDEPLLAADTAESVVAALEEAAEEADTLAGLSTQYERQYGTRTRSQSNRSIPEDLQSLISKRQMADPDDEDDEDDEDEDFTKPRLRLWTLPAHLTDPELDALAALFPTFVTKGIRKIRFPLPRPANLATGPNPSAYSDAEFGHMSRKLRESEWPVTLGIRIPPEDAEGFIFPGTGRMWVGDALRNVGYRGSIWARLGRWFKRLFGG</sequence>
<dbReference type="OrthoDB" id="2568455at2759"/>
<dbReference type="Proteomes" id="UP000620104">
    <property type="component" value="Unassembled WGS sequence"/>
</dbReference>
<dbReference type="AlphaFoldDB" id="A0A8H3TZW3"/>
<evidence type="ECO:0000313" key="3">
    <source>
        <dbReference type="Proteomes" id="UP000620104"/>
    </source>
</evidence>
<gene>
    <name evidence="2" type="ORF">NliqN6_5626</name>
</gene>
<organism evidence="2 3">
    <name type="scientific">Naganishia liquefaciens</name>
    <dbReference type="NCBI Taxonomy" id="104408"/>
    <lineage>
        <taxon>Eukaryota</taxon>
        <taxon>Fungi</taxon>
        <taxon>Dikarya</taxon>
        <taxon>Basidiomycota</taxon>
        <taxon>Agaricomycotina</taxon>
        <taxon>Tremellomycetes</taxon>
        <taxon>Filobasidiales</taxon>
        <taxon>Filobasidiaceae</taxon>
        <taxon>Naganishia</taxon>
    </lineage>
</organism>
<proteinExistence type="predicted"/>
<comment type="caution">
    <text evidence="2">The sequence shown here is derived from an EMBL/GenBank/DDBJ whole genome shotgun (WGS) entry which is preliminary data.</text>
</comment>
<feature type="compositionally biased region" description="Polar residues" evidence="1">
    <location>
        <begin position="542"/>
        <end position="562"/>
    </location>
</feature>
<reference evidence="2" key="1">
    <citation type="submission" date="2020-07" db="EMBL/GenBank/DDBJ databases">
        <title>Draft Genome Sequence of a Deep-Sea Yeast, Naganishia (Cryptococcus) liquefaciens strain N6.</title>
        <authorList>
            <person name="Han Y.W."/>
            <person name="Kajitani R."/>
            <person name="Morimoto H."/>
            <person name="Parhat M."/>
            <person name="Tsubouchi H."/>
            <person name="Bakenova O."/>
            <person name="Ogata M."/>
            <person name="Argunhan B."/>
            <person name="Aoki R."/>
            <person name="Kajiwara S."/>
            <person name="Itoh T."/>
            <person name="Iwasaki H."/>
        </authorList>
    </citation>
    <scope>NUCLEOTIDE SEQUENCE</scope>
    <source>
        <strain evidence="2">N6</strain>
    </source>
</reference>
<feature type="compositionally biased region" description="Polar residues" evidence="1">
    <location>
        <begin position="497"/>
        <end position="509"/>
    </location>
</feature>
<evidence type="ECO:0000256" key="1">
    <source>
        <dbReference type="SAM" id="MobiDB-lite"/>
    </source>
</evidence>
<feature type="compositionally biased region" description="Polar residues" evidence="1">
    <location>
        <begin position="144"/>
        <end position="162"/>
    </location>
</feature>